<proteinExistence type="predicted"/>
<dbReference type="OrthoDB" id="9778569at2"/>
<gene>
    <name evidence="2" type="ORF">EII35_12105</name>
</gene>
<dbReference type="GO" id="GO:0008253">
    <property type="term" value="F:5'-nucleotidase activity"/>
    <property type="evidence" value="ECO:0007669"/>
    <property type="project" value="InterPro"/>
</dbReference>
<sequence>MEPRPLLTLGVASSALFDLSESDRVHREQGVEAYRRYQEEHLDDPLAAGPAQPFLRRLLGLNEVVPGAVDVIVMSRNSAETGLRVMRSITSAGLPISRAVFREGLSSFEFMRALDMSLFLTSHEGDVAQAISSGLPAGRVLKGPVPDDDGESLRVAFDFDGVLADDSSERLFREKGLTGFAHHEATHADLPLPQGPLAGFLQGLNRIQAAEAERGRGPGRLRIALVTARSAPAHERAVRSLLAWGLRVDEAFFLGGLDKASVLEVLRPHIFFDDQMGNLENLQHAPAVHVPFGVANVDAGSDKQPATGLSLPHQPRRGISSLP</sequence>
<dbReference type="InterPro" id="IPR010394">
    <property type="entry name" value="5-nucleotidase"/>
</dbReference>
<feature type="region of interest" description="Disordered" evidence="1">
    <location>
        <begin position="301"/>
        <end position="323"/>
    </location>
</feature>
<evidence type="ECO:0000256" key="1">
    <source>
        <dbReference type="SAM" id="MobiDB-lite"/>
    </source>
</evidence>
<dbReference type="Pfam" id="PF06189">
    <property type="entry name" value="5-nucleotidase"/>
    <property type="match status" value="1"/>
</dbReference>
<dbReference type="GO" id="GO:0000166">
    <property type="term" value="F:nucleotide binding"/>
    <property type="evidence" value="ECO:0007669"/>
    <property type="project" value="InterPro"/>
</dbReference>
<evidence type="ECO:0000313" key="2">
    <source>
        <dbReference type="EMBL" id="RRD48591.1"/>
    </source>
</evidence>
<comment type="caution">
    <text evidence="2">The sequence shown here is derived from an EMBL/GenBank/DDBJ whole genome shotgun (WGS) entry which is preliminary data.</text>
</comment>
<dbReference type="PANTHER" id="PTHR31367">
    <property type="entry name" value="CYTOSOLIC 5'-NUCLEOTIDASE 1 FAMILY MEMBER"/>
    <property type="match status" value="1"/>
</dbReference>
<dbReference type="RefSeq" id="WP_125228726.1">
    <property type="nucleotide sequence ID" value="NZ_RQYT01000035.1"/>
</dbReference>
<name>A0A3P1WQP7_9ACTN</name>
<dbReference type="AlphaFoldDB" id="A0A3P1WQP7"/>
<dbReference type="GO" id="GO:0005737">
    <property type="term" value="C:cytoplasm"/>
    <property type="evidence" value="ECO:0007669"/>
    <property type="project" value="InterPro"/>
</dbReference>
<dbReference type="GO" id="GO:0009117">
    <property type="term" value="P:nucleotide metabolic process"/>
    <property type="evidence" value="ECO:0007669"/>
    <property type="project" value="InterPro"/>
</dbReference>
<reference evidence="2 3" key="1">
    <citation type="submission" date="2018-11" db="EMBL/GenBank/DDBJ databases">
        <title>Genomes From Bacteria Associated with the Canine Oral Cavity: a Test Case for Automated Genome-Based Taxonomic Assignment.</title>
        <authorList>
            <person name="Coil D.A."/>
            <person name="Jospin G."/>
            <person name="Darling A.E."/>
            <person name="Wallis C."/>
            <person name="Davis I.J."/>
            <person name="Harris S."/>
            <person name="Eisen J.A."/>
            <person name="Holcombe L.J."/>
            <person name="O'Flynn C."/>
        </authorList>
    </citation>
    <scope>NUCLEOTIDE SEQUENCE [LARGE SCALE GENOMIC DNA]</scope>
    <source>
        <strain evidence="2 3">OH2822_COT-296</strain>
    </source>
</reference>
<dbReference type="GO" id="GO:0000287">
    <property type="term" value="F:magnesium ion binding"/>
    <property type="evidence" value="ECO:0007669"/>
    <property type="project" value="InterPro"/>
</dbReference>
<dbReference type="Proteomes" id="UP000280935">
    <property type="component" value="Unassembled WGS sequence"/>
</dbReference>
<accession>A0A3P1WQP7</accession>
<dbReference type="EMBL" id="RQYT01000035">
    <property type="protein sequence ID" value="RRD48591.1"/>
    <property type="molecule type" value="Genomic_DNA"/>
</dbReference>
<protein>
    <submittedName>
        <fullName evidence="2">5'-nucleotidase</fullName>
    </submittedName>
</protein>
<evidence type="ECO:0000313" key="3">
    <source>
        <dbReference type="Proteomes" id="UP000280935"/>
    </source>
</evidence>
<dbReference type="PANTHER" id="PTHR31367:SF5">
    <property type="entry name" value="CYTOSOLIC 5'-NUCLEOTIDASE 1A"/>
    <property type="match status" value="1"/>
</dbReference>
<organism evidence="2 3">
    <name type="scientific">Arachnia propionica</name>
    <dbReference type="NCBI Taxonomy" id="1750"/>
    <lineage>
        <taxon>Bacteria</taxon>
        <taxon>Bacillati</taxon>
        <taxon>Actinomycetota</taxon>
        <taxon>Actinomycetes</taxon>
        <taxon>Propionibacteriales</taxon>
        <taxon>Propionibacteriaceae</taxon>
        <taxon>Arachnia</taxon>
    </lineage>
</organism>